<feature type="compositionally biased region" description="Basic and acidic residues" evidence="1">
    <location>
        <begin position="60"/>
        <end position="72"/>
    </location>
</feature>
<feature type="region of interest" description="Disordered" evidence="1">
    <location>
        <begin position="281"/>
        <end position="310"/>
    </location>
</feature>
<sequence>MATQQNESYPINMRMKESDDYLTARAANPRTGLISPSIYAPSPRTPITPESPGEALKLSFSHDRSARKESNERPALTRANESRKIGSGPLGKWCAPRERWISDKTPAAACQTLELVGGSLTTSQSQPMLKDDQFVCHMPSAREPQPFNYPGRTPAEIDAFEHYRQKTRKVSAEGYDKRVLCNTSLGFGQTASGSGCCHRPDSTTTTQHINADLQQPCQRIHVAKRALHTYGKDQDIPSTPDTVVSAASFAPFASPRTPVSKDVRPDDTLLKTIKLSRGARDVMPEHDVAPVQGEPLGSTPRLGVRPKPGGGCGRGYNPCKVDDSKEKTALGIADLRQLPKVRLVHPELASLLRRHRVTRQSGDGLRKCSFGCQQDNDTGQCMGVRRTSDGSIHETQGSLFEGQPRGQGIPHEVEGLLFALLGMALNACTVFRMPDGRKLYALNSEKATAKQKVDALRAALLLSAQALACLFVVTVAWRLGAAVLQIIGVLLWPLIVPFKILRWIATGE</sequence>
<feature type="transmembrane region" description="Helical" evidence="2">
    <location>
        <begin position="483"/>
        <end position="505"/>
    </location>
</feature>
<dbReference type="AlphaFoldDB" id="A0A3M7FH10"/>
<reference evidence="3 4" key="1">
    <citation type="journal article" date="2018" name="BMC Genomics">
        <title>Genomic evidence for intraspecific hybridization in a clonal and extremely halotolerant yeast.</title>
        <authorList>
            <person name="Gostincar C."/>
            <person name="Stajich J.E."/>
            <person name="Zupancic J."/>
            <person name="Zalar P."/>
            <person name="Gunde-Cimerman N."/>
        </authorList>
    </citation>
    <scope>NUCLEOTIDE SEQUENCE [LARGE SCALE GENOMIC DNA]</scope>
    <source>
        <strain evidence="3 4">EXF-2788</strain>
    </source>
</reference>
<proteinExistence type="predicted"/>
<evidence type="ECO:0000313" key="4">
    <source>
        <dbReference type="Proteomes" id="UP000268823"/>
    </source>
</evidence>
<evidence type="ECO:0000256" key="1">
    <source>
        <dbReference type="SAM" id="MobiDB-lite"/>
    </source>
</evidence>
<evidence type="ECO:0000256" key="2">
    <source>
        <dbReference type="SAM" id="Phobius"/>
    </source>
</evidence>
<gene>
    <name evidence="3" type="ORF">D0861_05180</name>
</gene>
<accession>A0A3M7FH10</accession>
<protein>
    <submittedName>
        <fullName evidence="3">Uncharacterized protein</fullName>
    </submittedName>
</protein>
<keyword evidence="2" id="KW-0812">Transmembrane</keyword>
<feature type="transmembrane region" description="Helical" evidence="2">
    <location>
        <begin position="455"/>
        <end position="477"/>
    </location>
</feature>
<comment type="caution">
    <text evidence="3">The sequence shown here is derived from an EMBL/GenBank/DDBJ whole genome shotgun (WGS) entry which is preliminary data.</text>
</comment>
<dbReference type="EMBL" id="QWIR01000089">
    <property type="protein sequence ID" value="RMY87751.1"/>
    <property type="molecule type" value="Genomic_DNA"/>
</dbReference>
<organism evidence="3 4">
    <name type="scientific">Hortaea werneckii</name>
    <name type="common">Black yeast</name>
    <name type="synonym">Cladosporium werneckii</name>
    <dbReference type="NCBI Taxonomy" id="91943"/>
    <lineage>
        <taxon>Eukaryota</taxon>
        <taxon>Fungi</taxon>
        <taxon>Dikarya</taxon>
        <taxon>Ascomycota</taxon>
        <taxon>Pezizomycotina</taxon>
        <taxon>Dothideomycetes</taxon>
        <taxon>Dothideomycetidae</taxon>
        <taxon>Mycosphaerellales</taxon>
        <taxon>Teratosphaeriaceae</taxon>
        <taxon>Hortaea</taxon>
    </lineage>
</organism>
<dbReference type="Proteomes" id="UP000268823">
    <property type="component" value="Unassembled WGS sequence"/>
</dbReference>
<evidence type="ECO:0000313" key="3">
    <source>
        <dbReference type="EMBL" id="RMY87751.1"/>
    </source>
</evidence>
<feature type="region of interest" description="Disordered" evidence="1">
    <location>
        <begin position="32"/>
        <end position="90"/>
    </location>
</feature>
<keyword evidence="2" id="KW-0472">Membrane</keyword>
<keyword evidence="2" id="KW-1133">Transmembrane helix</keyword>
<feature type="transmembrane region" description="Helical" evidence="2">
    <location>
        <begin position="415"/>
        <end position="434"/>
    </location>
</feature>
<dbReference type="OrthoDB" id="5415055at2759"/>
<name>A0A3M7FH10_HORWE</name>